<dbReference type="PROSITE" id="PS51421">
    <property type="entry name" value="RAS"/>
    <property type="match status" value="1"/>
</dbReference>
<dbReference type="NCBIfam" id="TIGR00231">
    <property type="entry name" value="small_GTP"/>
    <property type="match status" value="1"/>
</dbReference>
<organism evidence="3 4">
    <name type="scientific">Pieris macdunnoughi</name>
    <dbReference type="NCBI Taxonomy" id="345717"/>
    <lineage>
        <taxon>Eukaryota</taxon>
        <taxon>Metazoa</taxon>
        <taxon>Ecdysozoa</taxon>
        <taxon>Arthropoda</taxon>
        <taxon>Hexapoda</taxon>
        <taxon>Insecta</taxon>
        <taxon>Pterygota</taxon>
        <taxon>Neoptera</taxon>
        <taxon>Endopterygota</taxon>
        <taxon>Lepidoptera</taxon>
        <taxon>Glossata</taxon>
        <taxon>Ditrysia</taxon>
        <taxon>Papilionoidea</taxon>
        <taxon>Pieridae</taxon>
        <taxon>Pierinae</taxon>
        <taxon>Pieris</taxon>
    </lineage>
</organism>
<dbReference type="GO" id="GO:0005525">
    <property type="term" value="F:GTP binding"/>
    <property type="evidence" value="ECO:0007669"/>
    <property type="project" value="InterPro"/>
</dbReference>
<name>A0A821X1G9_9NEOP</name>
<evidence type="ECO:0000313" key="4">
    <source>
        <dbReference type="Proteomes" id="UP000663880"/>
    </source>
</evidence>
<dbReference type="Gene3D" id="3.40.50.300">
    <property type="entry name" value="P-loop containing nucleotide triphosphate hydrolases"/>
    <property type="match status" value="1"/>
</dbReference>
<dbReference type="SMART" id="SM00175">
    <property type="entry name" value="RAB"/>
    <property type="match status" value="1"/>
</dbReference>
<comment type="caution">
    <text evidence="3">The sequence shown here is derived from an EMBL/GenBank/DDBJ whole genome shotgun (WGS) entry which is preliminary data.</text>
</comment>
<dbReference type="Pfam" id="PF00071">
    <property type="entry name" value="Ras"/>
    <property type="match status" value="1"/>
</dbReference>
<dbReference type="SMART" id="SM00174">
    <property type="entry name" value="RHO"/>
    <property type="match status" value="1"/>
</dbReference>
<dbReference type="InterPro" id="IPR005225">
    <property type="entry name" value="Small_GTP-bd"/>
</dbReference>
<dbReference type="PRINTS" id="PR00449">
    <property type="entry name" value="RASTRNSFRMNG"/>
</dbReference>
<keyword evidence="2" id="KW-0547">Nucleotide-binding</keyword>
<dbReference type="Proteomes" id="UP000663880">
    <property type="component" value="Unassembled WGS sequence"/>
</dbReference>
<proteinExistence type="inferred from homology"/>
<dbReference type="OrthoDB" id="10254700at2759"/>
<evidence type="ECO:0000313" key="3">
    <source>
        <dbReference type="EMBL" id="CAF4934353.1"/>
    </source>
</evidence>
<reference evidence="3" key="1">
    <citation type="submission" date="2021-02" db="EMBL/GenBank/DDBJ databases">
        <authorList>
            <person name="Steward A R."/>
        </authorList>
    </citation>
    <scope>NUCLEOTIDE SEQUENCE</scope>
</reference>
<gene>
    <name evidence="3" type="ORF">PMACD_LOCUS14135</name>
</gene>
<dbReference type="PROSITE" id="PS51419">
    <property type="entry name" value="RAB"/>
    <property type="match status" value="1"/>
</dbReference>
<dbReference type="SMART" id="SM00173">
    <property type="entry name" value="RAS"/>
    <property type="match status" value="1"/>
</dbReference>
<evidence type="ECO:0000256" key="1">
    <source>
        <dbReference type="ARBA" id="ARBA00006270"/>
    </source>
</evidence>
<dbReference type="InterPro" id="IPR027417">
    <property type="entry name" value="P-loop_NTPase"/>
</dbReference>
<comment type="similarity">
    <text evidence="1">Belongs to the small GTPase superfamily. Rab family.</text>
</comment>
<protein>
    <submittedName>
        <fullName evidence="3">Uncharacterized protein</fullName>
    </submittedName>
</protein>
<keyword evidence="4" id="KW-1185">Reference proteome</keyword>
<sequence length="227" mass="25021">MSDNEDDMQGKTIKITLVGDPGTGKTSLCNRYLGGTGTTSSTHGAEVTAGQCLGLRPPIPLQLCDVAGNALNTPMLTNYLYASDIIIFVYDLTNLQSFENLDTWITSVNEINKDEVKKPLMALFGNKSDLEHQRAVRLSSVQKFSSQHLLDHFKGSSRTGEMVNDAFTTVVARVQGTKARLILAPDRKSPFIYESPKSNDQAGFPLIMNRKALRKHQRKESSVCVLQ</sequence>
<accession>A0A821X1G9</accession>
<dbReference type="InterPro" id="IPR001806">
    <property type="entry name" value="Small_GTPase"/>
</dbReference>
<dbReference type="EMBL" id="CAJOBZ010000063">
    <property type="protein sequence ID" value="CAF4934353.1"/>
    <property type="molecule type" value="Genomic_DNA"/>
</dbReference>
<dbReference type="GO" id="GO:0003924">
    <property type="term" value="F:GTPase activity"/>
    <property type="evidence" value="ECO:0007669"/>
    <property type="project" value="InterPro"/>
</dbReference>
<dbReference type="PANTHER" id="PTHR47978">
    <property type="match status" value="1"/>
</dbReference>
<evidence type="ECO:0000256" key="2">
    <source>
        <dbReference type="ARBA" id="ARBA00022741"/>
    </source>
</evidence>
<dbReference type="AlphaFoldDB" id="A0A821X1G9"/>
<dbReference type="SUPFAM" id="SSF52540">
    <property type="entry name" value="P-loop containing nucleoside triphosphate hydrolases"/>
    <property type="match status" value="1"/>
</dbReference>